<organism evidence="1 2">
    <name type="scientific">Streptomyces xinghaiensis</name>
    <dbReference type="NCBI Taxonomy" id="1038928"/>
    <lineage>
        <taxon>Bacteria</taxon>
        <taxon>Bacillati</taxon>
        <taxon>Actinomycetota</taxon>
        <taxon>Actinomycetes</taxon>
        <taxon>Kitasatosporales</taxon>
        <taxon>Streptomycetaceae</taxon>
        <taxon>Streptomyces</taxon>
    </lineage>
</organism>
<dbReference type="OrthoDB" id="3872876at2"/>
<comment type="caution">
    <text evidence="1">The sequence shown here is derived from an EMBL/GenBank/DDBJ whole genome shotgun (WGS) entry which is preliminary data.</text>
</comment>
<sequence length="153" mass="16412">MEPPPEQLPSTEAAVTAIRDIAREFELTVRVSDDIGADRSARRTAAGAFAVTDEDGSLPHEAHAGLSGSPAVEVELYSEGDAKIIVEGVEFHDLPRDVVPDFLRSVYGGAAHVKGRFFPPGYWLVVPLPGGRALKELVLSGPVLSPWLSRSVR</sequence>
<name>A0A3M8F9Z7_9ACTN</name>
<evidence type="ECO:0000313" key="1">
    <source>
        <dbReference type="EMBL" id="RKM91533.1"/>
    </source>
</evidence>
<dbReference type="RefSeq" id="WP_043464504.1">
    <property type="nucleotide sequence ID" value="NZ_CP134822.1"/>
</dbReference>
<evidence type="ECO:0000313" key="2">
    <source>
        <dbReference type="Proteomes" id="UP000028058"/>
    </source>
</evidence>
<proteinExistence type="predicted"/>
<dbReference type="AlphaFoldDB" id="A0A3M8F9Z7"/>
<dbReference type="Proteomes" id="UP000028058">
    <property type="component" value="Unassembled WGS sequence"/>
</dbReference>
<reference evidence="1 2" key="1">
    <citation type="journal article" date="2014" name="Genome Announc.">
        <title>Draft Genome Sequence of Streptomyces fradiae ATCC 19609, a Strain Highly Sensitive to Antibiotics.</title>
        <authorList>
            <person name="Bekker O.B."/>
            <person name="Klimina K.M."/>
            <person name="Vatlin A.A."/>
            <person name="Zakharevich N.V."/>
            <person name="Kasianov A.S."/>
            <person name="Danilenko V.N."/>
        </authorList>
    </citation>
    <scope>NUCLEOTIDE SEQUENCE [LARGE SCALE GENOMIC DNA]</scope>
    <source>
        <strain evidence="1 2">ATCC 19609</strain>
    </source>
</reference>
<protein>
    <submittedName>
        <fullName evidence="1">Uncharacterized protein</fullName>
    </submittedName>
</protein>
<keyword evidence="2" id="KW-1185">Reference proteome</keyword>
<gene>
    <name evidence="1" type="ORF">SFRA_028770</name>
</gene>
<dbReference type="EMBL" id="JNAD02000017">
    <property type="protein sequence ID" value="RKM91533.1"/>
    <property type="molecule type" value="Genomic_DNA"/>
</dbReference>
<accession>A0A3M8F9Z7</accession>